<feature type="compositionally biased region" description="Polar residues" evidence="1">
    <location>
        <begin position="1"/>
        <end position="10"/>
    </location>
</feature>
<dbReference type="Proteomes" id="UP000267821">
    <property type="component" value="Unassembled WGS sequence"/>
</dbReference>
<keyword evidence="3" id="KW-1185">Reference proteome</keyword>
<accession>A0A3N4LEX9</accession>
<organism evidence="2 3">
    <name type="scientific">Terfezia boudieri ATCC MYA-4762</name>
    <dbReference type="NCBI Taxonomy" id="1051890"/>
    <lineage>
        <taxon>Eukaryota</taxon>
        <taxon>Fungi</taxon>
        <taxon>Dikarya</taxon>
        <taxon>Ascomycota</taxon>
        <taxon>Pezizomycotina</taxon>
        <taxon>Pezizomycetes</taxon>
        <taxon>Pezizales</taxon>
        <taxon>Pezizaceae</taxon>
        <taxon>Terfezia</taxon>
    </lineage>
</organism>
<dbReference type="EMBL" id="ML121559">
    <property type="protein sequence ID" value="RPB21444.1"/>
    <property type="molecule type" value="Genomic_DNA"/>
</dbReference>
<dbReference type="InParanoid" id="A0A3N4LEX9"/>
<sequence>MTVSTWSYQGQKVGGGTSSGPLIMGDPDKSLGLVILYLHNDKRKPEADYWDWLSLVGTDCGVNIVSVPLTLTFFFLCEFSTL</sequence>
<evidence type="ECO:0000313" key="3">
    <source>
        <dbReference type="Proteomes" id="UP000267821"/>
    </source>
</evidence>
<feature type="region of interest" description="Disordered" evidence="1">
    <location>
        <begin position="1"/>
        <end position="21"/>
    </location>
</feature>
<evidence type="ECO:0000313" key="2">
    <source>
        <dbReference type="EMBL" id="RPB21444.1"/>
    </source>
</evidence>
<evidence type="ECO:0000256" key="1">
    <source>
        <dbReference type="SAM" id="MobiDB-lite"/>
    </source>
</evidence>
<protein>
    <submittedName>
        <fullName evidence="2">Uncharacterized protein</fullName>
    </submittedName>
</protein>
<dbReference type="AlphaFoldDB" id="A0A3N4LEX9"/>
<name>A0A3N4LEX9_9PEZI</name>
<proteinExistence type="predicted"/>
<reference evidence="2 3" key="1">
    <citation type="journal article" date="2018" name="Nat. Ecol. Evol.">
        <title>Pezizomycetes genomes reveal the molecular basis of ectomycorrhizal truffle lifestyle.</title>
        <authorList>
            <person name="Murat C."/>
            <person name="Payen T."/>
            <person name="Noel B."/>
            <person name="Kuo A."/>
            <person name="Morin E."/>
            <person name="Chen J."/>
            <person name="Kohler A."/>
            <person name="Krizsan K."/>
            <person name="Balestrini R."/>
            <person name="Da Silva C."/>
            <person name="Montanini B."/>
            <person name="Hainaut M."/>
            <person name="Levati E."/>
            <person name="Barry K.W."/>
            <person name="Belfiori B."/>
            <person name="Cichocki N."/>
            <person name="Clum A."/>
            <person name="Dockter R.B."/>
            <person name="Fauchery L."/>
            <person name="Guy J."/>
            <person name="Iotti M."/>
            <person name="Le Tacon F."/>
            <person name="Lindquist E.A."/>
            <person name="Lipzen A."/>
            <person name="Malagnac F."/>
            <person name="Mello A."/>
            <person name="Molinier V."/>
            <person name="Miyauchi S."/>
            <person name="Poulain J."/>
            <person name="Riccioni C."/>
            <person name="Rubini A."/>
            <person name="Sitrit Y."/>
            <person name="Splivallo R."/>
            <person name="Traeger S."/>
            <person name="Wang M."/>
            <person name="Zifcakova L."/>
            <person name="Wipf D."/>
            <person name="Zambonelli A."/>
            <person name="Paolocci F."/>
            <person name="Nowrousian M."/>
            <person name="Ottonello S."/>
            <person name="Baldrian P."/>
            <person name="Spatafora J.W."/>
            <person name="Henrissat B."/>
            <person name="Nagy L.G."/>
            <person name="Aury J.M."/>
            <person name="Wincker P."/>
            <person name="Grigoriev I.V."/>
            <person name="Bonfante P."/>
            <person name="Martin F.M."/>
        </authorList>
    </citation>
    <scope>NUCLEOTIDE SEQUENCE [LARGE SCALE GENOMIC DNA]</scope>
    <source>
        <strain evidence="2 3">ATCC MYA-4762</strain>
    </source>
</reference>
<gene>
    <name evidence="2" type="ORF">L211DRAFT_434034</name>
</gene>